<dbReference type="EMBL" id="AALY01000001">
    <property type="protein sequence ID" value="EAP77185.1"/>
    <property type="molecule type" value="Genomic_DNA"/>
</dbReference>
<evidence type="ECO:0000313" key="5">
    <source>
        <dbReference type="Proteomes" id="UP000005954"/>
    </source>
</evidence>
<name>A3SIK4_ROSNI</name>
<dbReference type="PANTHER" id="PTHR32309">
    <property type="entry name" value="TYROSINE-PROTEIN KINASE"/>
    <property type="match status" value="1"/>
</dbReference>
<dbReference type="AlphaFoldDB" id="A3SIK4"/>
<dbReference type="GO" id="GO:0004713">
    <property type="term" value="F:protein tyrosine kinase activity"/>
    <property type="evidence" value="ECO:0007669"/>
    <property type="project" value="TreeGrafter"/>
</dbReference>
<proteinExistence type="predicted"/>
<reference evidence="4 5" key="1">
    <citation type="submission" date="2005-12" db="EMBL/GenBank/DDBJ databases">
        <authorList>
            <person name="Moran M.A."/>
            <person name="Ferriera S."/>
            <person name="Johnson J."/>
            <person name="Kravitz S."/>
            <person name="Halpern A."/>
            <person name="Remington K."/>
            <person name="Beeson K."/>
            <person name="Tran B."/>
            <person name="Rogers Y.-H."/>
            <person name="Friedman R."/>
            <person name="Venter J.C."/>
        </authorList>
    </citation>
    <scope>NUCLEOTIDE SEQUENCE [LARGE SCALE GENOMIC DNA]</scope>
    <source>
        <strain evidence="5">ATCC BAA-591 / DSM 15170 / ISM</strain>
    </source>
</reference>
<feature type="transmembrane region" description="Helical" evidence="3">
    <location>
        <begin position="210"/>
        <end position="233"/>
    </location>
</feature>
<keyword evidence="1" id="KW-0175">Coiled coil</keyword>
<comment type="caution">
    <text evidence="4">The sequence shown here is derived from an EMBL/GenBank/DDBJ whole genome shotgun (WGS) entry which is preliminary data.</text>
</comment>
<feature type="transmembrane region" description="Helical" evidence="3">
    <location>
        <begin position="544"/>
        <end position="564"/>
    </location>
</feature>
<feature type="coiled-coil region" evidence="1">
    <location>
        <begin position="371"/>
        <end position="405"/>
    </location>
</feature>
<feature type="compositionally biased region" description="Basic residues" evidence="2">
    <location>
        <begin position="1"/>
        <end position="14"/>
    </location>
</feature>
<dbReference type="RefSeq" id="WP_009812587.1">
    <property type="nucleotide sequence ID" value="NZ_CH724156.1"/>
</dbReference>
<keyword evidence="3" id="KW-0472">Membrane</keyword>
<dbReference type="eggNOG" id="COG3524">
    <property type="taxonomic scope" value="Bacteria"/>
</dbReference>
<gene>
    <name evidence="4" type="ORF">ISM_02810</name>
</gene>
<dbReference type="HOGENOM" id="CLU_040412_0_0_5"/>
<feature type="region of interest" description="Disordered" evidence="2">
    <location>
        <begin position="1"/>
        <end position="95"/>
    </location>
</feature>
<feature type="compositionally biased region" description="Low complexity" evidence="2">
    <location>
        <begin position="52"/>
        <end position="78"/>
    </location>
</feature>
<feature type="coiled-coil region" evidence="1">
    <location>
        <begin position="449"/>
        <end position="476"/>
    </location>
</feature>
<dbReference type="PANTHER" id="PTHR32309:SF13">
    <property type="entry name" value="FERRIC ENTEROBACTIN TRANSPORT PROTEIN FEPE"/>
    <property type="match status" value="1"/>
</dbReference>
<evidence type="ECO:0000313" key="4">
    <source>
        <dbReference type="EMBL" id="EAP77185.1"/>
    </source>
</evidence>
<accession>A3SIK4</accession>
<keyword evidence="3" id="KW-1133">Transmembrane helix</keyword>
<evidence type="ECO:0000256" key="1">
    <source>
        <dbReference type="SAM" id="Coils"/>
    </source>
</evidence>
<keyword evidence="5" id="KW-1185">Reference proteome</keyword>
<sequence length="570" mass="61757">MTTKPKARKFRIRRTAQGAPSLRDPAGQSAAPEAGTVPPRAEASRSGGLGQAAGAPGAGANAATDPAARAEPGAARAGEVNSAQEMRAATTIDEIRQEGLTGRQLRMARRLAQKHGLAPTSDFDAVRLLRQRGIDPFSRGTILELVSNDEGKVENAGHGPVSDEAKVQLPQTMPMSKPNLPSTDLSPAERRAEEIGRIQKDIARRRRRKLALLFSRLAAFVFLPTLLAGYYYYAVATPMYTTKSAFLILSADGGSGGGGLGGLLPSQFATSQDAIATQDYLQSKDAMLRLDEDAGFRDVFSAEYIDPIQRLDPEATTESAYSIYKKYVKLGYDPTEGVMRMEVSAPDPNIAAQFSRRLIDYAEERVDHLSAEKRQDALKTAKQSLADAKEERREAQRRLVALQEGTLLDPTGQIAAIRNLIANVELQLQDKQLALNTMLANTRPNAARLAALRSEITVLEAELAKQNARLNDATDGGDSLASQTAEIKMAEADLLTTDMVLQAALETMRQSDIEANKQVRYLTVSVNPVPSQEASYPRSFENTILAFLVFSGIYLLISLTASVLREQVSA</sequence>
<organism evidence="4 5">
    <name type="scientific">Roseovarius nubinhibens (strain ATCC BAA-591 / DSM 15170 / ISM)</name>
    <dbReference type="NCBI Taxonomy" id="89187"/>
    <lineage>
        <taxon>Bacteria</taxon>
        <taxon>Pseudomonadati</taxon>
        <taxon>Pseudomonadota</taxon>
        <taxon>Alphaproteobacteria</taxon>
        <taxon>Rhodobacterales</taxon>
        <taxon>Roseobacteraceae</taxon>
        <taxon>Roseovarius</taxon>
    </lineage>
</organism>
<dbReference type="GO" id="GO:0005886">
    <property type="term" value="C:plasma membrane"/>
    <property type="evidence" value="ECO:0007669"/>
    <property type="project" value="TreeGrafter"/>
</dbReference>
<evidence type="ECO:0000256" key="2">
    <source>
        <dbReference type="SAM" id="MobiDB-lite"/>
    </source>
</evidence>
<dbReference type="OrthoDB" id="7810642at2"/>
<dbReference type="STRING" id="89187.ISM_02810"/>
<keyword evidence="3" id="KW-0812">Transmembrane</keyword>
<evidence type="ECO:0000256" key="3">
    <source>
        <dbReference type="SAM" id="Phobius"/>
    </source>
</evidence>
<dbReference type="Proteomes" id="UP000005954">
    <property type="component" value="Unassembled WGS sequence"/>
</dbReference>
<dbReference type="InterPro" id="IPR050445">
    <property type="entry name" value="Bact_polysacc_biosynth/exp"/>
</dbReference>
<protein>
    <submittedName>
        <fullName evidence="4">Capsular polysaccharide export inner-membrane protein, BexC/CtrB/KpsE family protein</fullName>
    </submittedName>
</protein>